<keyword evidence="3 6" id="KW-0378">Hydrolase</keyword>
<evidence type="ECO:0000256" key="2">
    <source>
        <dbReference type="ARBA" id="ARBA00022670"/>
    </source>
</evidence>
<dbReference type="PRINTS" id="PR00834">
    <property type="entry name" value="PROTEASES2C"/>
</dbReference>
<reference evidence="6 7" key="1">
    <citation type="submission" date="2019-08" db="EMBL/GenBank/DDBJ databases">
        <title>Deep-cultivation of Planctomycetes and their phenomic and genomic characterization uncovers novel biology.</title>
        <authorList>
            <person name="Wiegand S."/>
            <person name="Jogler M."/>
            <person name="Boedeker C."/>
            <person name="Pinto D."/>
            <person name="Vollmers J."/>
            <person name="Rivas-Marin E."/>
            <person name="Kohn T."/>
            <person name="Peeters S.H."/>
            <person name="Heuer A."/>
            <person name="Rast P."/>
            <person name="Oberbeckmann S."/>
            <person name="Bunk B."/>
            <person name="Jeske O."/>
            <person name="Meyerdierks A."/>
            <person name="Storesund J.E."/>
            <person name="Kallscheuer N."/>
            <person name="Luecker S."/>
            <person name="Lage O.M."/>
            <person name="Pohl T."/>
            <person name="Merkel B.J."/>
            <person name="Hornburger P."/>
            <person name="Mueller R.-W."/>
            <person name="Bruemmer F."/>
            <person name="Labrenz M."/>
            <person name="Spormann A.M."/>
            <person name="Op den Camp H."/>
            <person name="Overmann J."/>
            <person name="Amann R."/>
            <person name="Jetten M.S.M."/>
            <person name="Mascher T."/>
            <person name="Medema M.H."/>
            <person name="Devos D.P."/>
            <person name="Kaster A.-K."/>
            <person name="Ovreas L."/>
            <person name="Rohde M."/>
            <person name="Galperin M.Y."/>
            <person name="Jogler C."/>
        </authorList>
    </citation>
    <scope>NUCLEOTIDE SEQUENCE [LARGE SCALE GENOMIC DNA]</scope>
    <source>
        <strain evidence="6 7">UC8</strain>
    </source>
</reference>
<dbReference type="AlphaFoldDB" id="A0A5B9QN11"/>
<accession>A0A5B9QN11</accession>
<dbReference type="Gene3D" id="2.30.42.10">
    <property type="match status" value="2"/>
</dbReference>
<evidence type="ECO:0000259" key="5">
    <source>
        <dbReference type="PROSITE" id="PS50106"/>
    </source>
</evidence>
<dbReference type="PROSITE" id="PS50106">
    <property type="entry name" value="PDZ"/>
    <property type="match status" value="1"/>
</dbReference>
<dbReference type="InterPro" id="IPR001940">
    <property type="entry name" value="Peptidase_S1C"/>
</dbReference>
<protein>
    <submittedName>
        <fullName evidence="6">Putative periplasmic serine endoprotease DegP-like</fullName>
        <ecNumber evidence="6">3.4.21.107</ecNumber>
    </submittedName>
</protein>
<feature type="chain" id="PRO_5022804981" evidence="4">
    <location>
        <begin position="25"/>
        <end position="446"/>
    </location>
</feature>
<feature type="signal peptide" evidence="4">
    <location>
        <begin position="1"/>
        <end position="24"/>
    </location>
</feature>
<proteinExistence type="inferred from homology"/>
<dbReference type="SMART" id="SM00228">
    <property type="entry name" value="PDZ"/>
    <property type="match status" value="2"/>
</dbReference>
<dbReference type="PANTHER" id="PTHR43343:SF3">
    <property type="entry name" value="PROTEASE DO-LIKE 8, CHLOROPLASTIC"/>
    <property type="match status" value="1"/>
</dbReference>
<dbReference type="PANTHER" id="PTHR43343">
    <property type="entry name" value="PEPTIDASE S12"/>
    <property type="match status" value="1"/>
</dbReference>
<dbReference type="SUPFAM" id="SSF50156">
    <property type="entry name" value="PDZ domain-like"/>
    <property type="match status" value="2"/>
</dbReference>
<keyword evidence="7" id="KW-1185">Reference proteome</keyword>
<dbReference type="InterPro" id="IPR036034">
    <property type="entry name" value="PDZ_sf"/>
</dbReference>
<keyword evidence="4" id="KW-0732">Signal</keyword>
<dbReference type="Proteomes" id="UP000325286">
    <property type="component" value="Chromosome"/>
</dbReference>
<dbReference type="EC" id="3.4.21.107" evidence="6"/>
<dbReference type="InterPro" id="IPR001478">
    <property type="entry name" value="PDZ"/>
</dbReference>
<evidence type="ECO:0000313" key="7">
    <source>
        <dbReference type="Proteomes" id="UP000325286"/>
    </source>
</evidence>
<dbReference type="Gene3D" id="2.40.10.10">
    <property type="entry name" value="Trypsin-like serine proteases"/>
    <property type="match status" value="2"/>
</dbReference>
<evidence type="ECO:0000256" key="3">
    <source>
        <dbReference type="ARBA" id="ARBA00022801"/>
    </source>
</evidence>
<dbReference type="GO" id="GO:0006508">
    <property type="term" value="P:proteolysis"/>
    <property type="evidence" value="ECO:0007669"/>
    <property type="project" value="UniProtKB-KW"/>
</dbReference>
<organism evidence="6 7">
    <name type="scientific">Roseimaritima ulvae</name>
    <dbReference type="NCBI Taxonomy" id="980254"/>
    <lineage>
        <taxon>Bacteria</taxon>
        <taxon>Pseudomonadati</taxon>
        <taxon>Planctomycetota</taxon>
        <taxon>Planctomycetia</taxon>
        <taxon>Pirellulales</taxon>
        <taxon>Pirellulaceae</taxon>
        <taxon>Roseimaritima</taxon>
    </lineage>
</organism>
<dbReference type="EMBL" id="CP042914">
    <property type="protein sequence ID" value="QEG39020.1"/>
    <property type="molecule type" value="Genomic_DNA"/>
</dbReference>
<evidence type="ECO:0000256" key="4">
    <source>
        <dbReference type="SAM" id="SignalP"/>
    </source>
</evidence>
<dbReference type="RefSeq" id="WP_084428070.1">
    <property type="nucleotide sequence ID" value="NZ_CP042914.1"/>
</dbReference>
<dbReference type="GO" id="GO:0004252">
    <property type="term" value="F:serine-type endopeptidase activity"/>
    <property type="evidence" value="ECO:0007669"/>
    <property type="project" value="InterPro"/>
</dbReference>
<feature type="domain" description="PDZ" evidence="5">
    <location>
        <begin position="351"/>
        <end position="396"/>
    </location>
</feature>
<dbReference type="SUPFAM" id="SSF50494">
    <property type="entry name" value="Trypsin-like serine proteases"/>
    <property type="match status" value="1"/>
</dbReference>
<dbReference type="InterPro" id="IPR051201">
    <property type="entry name" value="Chloro_Bact_Ser_Proteases"/>
</dbReference>
<evidence type="ECO:0000313" key="6">
    <source>
        <dbReference type="EMBL" id="QEG39020.1"/>
    </source>
</evidence>
<dbReference type="OrthoDB" id="248175at2"/>
<dbReference type="KEGG" id="rul:UC8_09810"/>
<name>A0A5B9QN11_9BACT</name>
<evidence type="ECO:0000256" key="1">
    <source>
        <dbReference type="ARBA" id="ARBA00010541"/>
    </source>
</evidence>
<dbReference type="InterPro" id="IPR009003">
    <property type="entry name" value="Peptidase_S1_PA"/>
</dbReference>
<gene>
    <name evidence="6" type="primary">mucD_1</name>
    <name evidence="6" type="ORF">UC8_09810</name>
</gene>
<comment type="similarity">
    <text evidence="1">Belongs to the peptidase S1C family.</text>
</comment>
<sequence length="446" mass="48118" precursor="true">MRLTFVTMLAGMLAFAITSGPAASAQSSRETAVVRAYRSASPSVVNIHGQKTVRATAAGFAGASPDSFRQVNGMGTGVVIDPRGYIVTNFHVVEDVADIRVTLKDERTFSAELIAYRKQDDLAVIKISLNEPLPVIDRGSSDDLMVGEPVLAIGNAYGYENTLTQGIISALHRDVPVNETQEYRNLIQTSAGINPGNSGGPLLNIEGQMIGINVAVRVGAQQIAFTIPVDQALATVTNMIEEYNRKRSSLGIEGLLATDPMSLEIASAGSTDLQPGDRIVSLGDQPVQDRFELALAALDVRPGQSITMRVERAGSPKDFTLVAGNPSINGRGVTPAELVWEWIGIRAEPLSVTAVRRMNSRLGTSYKGGLRITSLRSGSPAARQGIEPGDVLLGIHEWRTASLDDLEMIVEHPELQRTAETKFYILRSNRTLYGFMQLANRPVSHR</sequence>
<dbReference type="Pfam" id="PF13365">
    <property type="entry name" value="Trypsin_2"/>
    <property type="match status" value="1"/>
</dbReference>
<keyword evidence="2 6" id="KW-0645">Protease</keyword>
<dbReference type="InterPro" id="IPR043504">
    <property type="entry name" value="Peptidase_S1_PA_chymotrypsin"/>
</dbReference>